<dbReference type="HOGENOM" id="CLU_038837_0_0_1"/>
<dbReference type="PANTHER" id="PTHR44167">
    <property type="entry name" value="OVARIAN-SPECIFIC SERINE/THREONINE-PROTEIN KINASE LOK-RELATED"/>
    <property type="match status" value="1"/>
</dbReference>
<dbReference type="GO" id="GO:0005634">
    <property type="term" value="C:nucleus"/>
    <property type="evidence" value="ECO:0007669"/>
    <property type="project" value="TreeGrafter"/>
</dbReference>
<dbReference type="PANTHER" id="PTHR44167:SF24">
    <property type="entry name" value="SERINE_THREONINE-PROTEIN KINASE CHK2"/>
    <property type="match status" value="1"/>
</dbReference>
<proteinExistence type="predicted"/>
<dbReference type="STRING" id="322104.A3LWB4"/>
<feature type="region of interest" description="Disordered" evidence="1">
    <location>
        <begin position="1"/>
        <end position="32"/>
    </location>
</feature>
<dbReference type="RefSeq" id="XP_001384968.2">
    <property type="nucleotide sequence ID" value="XM_001384931.1"/>
</dbReference>
<dbReference type="InterPro" id="IPR000719">
    <property type="entry name" value="Prot_kinase_dom"/>
</dbReference>
<dbReference type="Pfam" id="PF00069">
    <property type="entry name" value="Pkinase"/>
    <property type="match status" value="1"/>
</dbReference>
<feature type="compositionally biased region" description="Low complexity" evidence="1">
    <location>
        <begin position="21"/>
        <end position="32"/>
    </location>
</feature>
<dbReference type="KEGG" id="pic:PICST_32412"/>
<keyword evidence="3" id="KW-0808">Transferase</keyword>
<dbReference type="InterPro" id="IPR008271">
    <property type="entry name" value="Ser/Thr_kinase_AS"/>
</dbReference>
<dbReference type="OMA" id="FTIEHEI"/>
<keyword evidence="4" id="KW-1185">Reference proteome</keyword>
<dbReference type="AlphaFoldDB" id="A3LWB4"/>
<dbReference type="EC" id="2.7.11.19" evidence="3"/>
<dbReference type="InterPro" id="IPR011009">
    <property type="entry name" value="Kinase-like_dom_sf"/>
</dbReference>
<dbReference type="GO" id="GO:0044773">
    <property type="term" value="P:mitotic DNA damage checkpoint signaling"/>
    <property type="evidence" value="ECO:0007669"/>
    <property type="project" value="TreeGrafter"/>
</dbReference>
<dbReference type="Gene3D" id="1.10.510.10">
    <property type="entry name" value="Transferase(Phosphotransferase) domain 1"/>
    <property type="match status" value="1"/>
</dbReference>
<dbReference type="EMBL" id="CP000499">
    <property type="protein sequence ID" value="ABN66939.2"/>
    <property type="molecule type" value="Genomic_DNA"/>
</dbReference>
<sequence length="396" mass="45151">MLKSSTMTPASSGRVITNGYSTSPLSKSPTSPTGSKLLLESLASNSHTYTLDSPVSSYSVLGKDYFQSGKEPIYEGANGIVRKATDRTRTLTLIIKRIKQRDQSTQHYKKSVIMEYDTIRACNHKNIVQILDIAVIPDSSDLCLVYPYYPKGDLLDLMCQVRRFKIETSASLKDSVFKQILKGVNYLHSKNIIHRDLKTENCLIDADGVIKIADFGYALNLNDDRFKGYLKENPVEFYCGTASFKAPELFVIEDEINKEEFSFDQYLENIEVMKYVDYWSLGIIYLNIYLMKSPWNNANALDPKNIAFTKYQKYYPENDSQLSLIIKDLNRSSSSFSNNPALALFKNLHYDSREYILGMLNPTPDRRLSPKEVLDSNWLSQVYSPPKDLVNLIKSK</sequence>
<dbReference type="SUPFAM" id="SSF56112">
    <property type="entry name" value="Protein kinase-like (PK-like)"/>
    <property type="match status" value="1"/>
</dbReference>
<evidence type="ECO:0000313" key="3">
    <source>
        <dbReference type="EMBL" id="ABN66939.2"/>
    </source>
</evidence>
<organism evidence="3 4">
    <name type="scientific">Scheffersomyces stipitis (strain ATCC 58785 / CBS 6054 / NBRC 10063 / NRRL Y-11545)</name>
    <name type="common">Yeast</name>
    <name type="synonym">Pichia stipitis</name>
    <dbReference type="NCBI Taxonomy" id="322104"/>
    <lineage>
        <taxon>Eukaryota</taxon>
        <taxon>Fungi</taxon>
        <taxon>Dikarya</taxon>
        <taxon>Ascomycota</taxon>
        <taxon>Saccharomycotina</taxon>
        <taxon>Pichiomycetes</taxon>
        <taxon>Debaryomycetaceae</taxon>
        <taxon>Scheffersomyces</taxon>
    </lineage>
</organism>
<feature type="compositionally biased region" description="Polar residues" evidence="1">
    <location>
        <begin position="1"/>
        <end position="20"/>
    </location>
</feature>
<evidence type="ECO:0000313" key="4">
    <source>
        <dbReference type="Proteomes" id="UP000002258"/>
    </source>
</evidence>
<dbReference type="OrthoDB" id="4062651at2759"/>
<feature type="domain" description="Protein kinase" evidence="2">
    <location>
        <begin position="67"/>
        <end position="379"/>
    </location>
</feature>
<gene>
    <name evidence="3" type="primary">PAK3</name>
    <name evidence="3" type="ORF">PICST_32412</name>
</gene>
<evidence type="ECO:0000259" key="2">
    <source>
        <dbReference type="PROSITE" id="PS50011"/>
    </source>
</evidence>
<accession>A3LWB4</accession>
<dbReference type="PROSITE" id="PS50011">
    <property type="entry name" value="PROTEIN_KINASE_DOM"/>
    <property type="match status" value="1"/>
</dbReference>
<keyword evidence="3" id="KW-0418">Kinase</keyword>
<evidence type="ECO:0000256" key="1">
    <source>
        <dbReference type="SAM" id="MobiDB-lite"/>
    </source>
</evidence>
<dbReference type="GO" id="GO:0005524">
    <property type="term" value="F:ATP binding"/>
    <property type="evidence" value="ECO:0007669"/>
    <property type="project" value="InterPro"/>
</dbReference>
<dbReference type="Proteomes" id="UP000002258">
    <property type="component" value="Chromosome 5"/>
</dbReference>
<name>A3LWB4_PICST</name>
<dbReference type="PROSITE" id="PS00108">
    <property type="entry name" value="PROTEIN_KINASE_ST"/>
    <property type="match status" value="1"/>
</dbReference>
<protein>
    <submittedName>
        <fullName evidence="3">Ser/thr protein kinase</fullName>
        <ecNumber evidence="3">2.7.11.19</ecNumber>
    </submittedName>
</protein>
<dbReference type="GeneID" id="4839431"/>
<dbReference type="eggNOG" id="KOG0590">
    <property type="taxonomic scope" value="Eukaryota"/>
</dbReference>
<reference evidence="3 4" key="1">
    <citation type="journal article" date="2007" name="Nat. Biotechnol.">
        <title>Genome sequence of the lignocellulose-bioconverting and xylose-fermenting yeast Pichia stipitis.</title>
        <authorList>
            <person name="Jeffries T.W."/>
            <person name="Grigoriev I.V."/>
            <person name="Grimwood J."/>
            <person name="Laplaza J.M."/>
            <person name="Aerts A."/>
            <person name="Salamov A."/>
            <person name="Schmutz J."/>
            <person name="Lindquist E."/>
            <person name="Dehal P."/>
            <person name="Shapiro H."/>
            <person name="Jin Y.S."/>
            <person name="Passoth V."/>
            <person name="Richardson P.M."/>
        </authorList>
    </citation>
    <scope>NUCLEOTIDE SEQUENCE [LARGE SCALE GENOMIC DNA]</scope>
    <source>
        <strain evidence="4">ATCC 58785 / CBS 6054 / NBRC 10063 / NRRL Y-11545</strain>
    </source>
</reference>
<dbReference type="SMART" id="SM00220">
    <property type="entry name" value="S_TKc"/>
    <property type="match status" value="1"/>
</dbReference>
<dbReference type="GO" id="GO:0004689">
    <property type="term" value="F:phosphorylase kinase activity"/>
    <property type="evidence" value="ECO:0007669"/>
    <property type="project" value="UniProtKB-EC"/>
</dbReference>
<dbReference type="InParanoid" id="A3LWB4"/>